<sequence length="65" mass="6970">MEASKVGLNSTLTTGKCDEVVHASSAWGEHDHSAQKEGQTCEKMSVGGCACPGKWRVFSRLARAF</sequence>
<name>A0A8T2NYJ6_9TELE</name>
<dbReference type="Proteomes" id="UP000824540">
    <property type="component" value="Unassembled WGS sequence"/>
</dbReference>
<reference evidence="1" key="1">
    <citation type="thesis" date="2021" institute="BYU ScholarsArchive" country="Provo, UT, USA">
        <title>Applications of and Algorithms for Genome Assembly and Genomic Analyses with an Emphasis on Marine Teleosts.</title>
        <authorList>
            <person name="Pickett B.D."/>
        </authorList>
    </citation>
    <scope>NUCLEOTIDE SEQUENCE</scope>
    <source>
        <strain evidence="1">HI-2016</strain>
    </source>
</reference>
<dbReference type="EMBL" id="JAFBMS010000016">
    <property type="protein sequence ID" value="KAG9346153.1"/>
    <property type="molecule type" value="Genomic_DNA"/>
</dbReference>
<dbReference type="AlphaFoldDB" id="A0A8T2NYJ6"/>
<protein>
    <submittedName>
        <fullName evidence="1">Uncharacterized protein</fullName>
    </submittedName>
</protein>
<keyword evidence="2" id="KW-1185">Reference proteome</keyword>
<evidence type="ECO:0000313" key="1">
    <source>
        <dbReference type="EMBL" id="KAG9346153.1"/>
    </source>
</evidence>
<evidence type="ECO:0000313" key="2">
    <source>
        <dbReference type="Proteomes" id="UP000824540"/>
    </source>
</evidence>
<comment type="caution">
    <text evidence="1">The sequence shown here is derived from an EMBL/GenBank/DDBJ whole genome shotgun (WGS) entry which is preliminary data.</text>
</comment>
<organism evidence="1 2">
    <name type="scientific">Albula glossodonta</name>
    <name type="common">roundjaw bonefish</name>
    <dbReference type="NCBI Taxonomy" id="121402"/>
    <lineage>
        <taxon>Eukaryota</taxon>
        <taxon>Metazoa</taxon>
        <taxon>Chordata</taxon>
        <taxon>Craniata</taxon>
        <taxon>Vertebrata</taxon>
        <taxon>Euteleostomi</taxon>
        <taxon>Actinopterygii</taxon>
        <taxon>Neopterygii</taxon>
        <taxon>Teleostei</taxon>
        <taxon>Albuliformes</taxon>
        <taxon>Albulidae</taxon>
        <taxon>Albula</taxon>
    </lineage>
</organism>
<accession>A0A8T2NYJ6</accession>
<proteinExistence type="predicted"/>
<gene>
    <name evidence="1" type="ORF">JZ751_007971</name>
</gene>